<evidence type="ECO:0000313" key="8">
    <source>
        <dbReference type="EMBL" id="CAB4014176.1"/>
    </source>
</evidence>
<comment type="similarity">
    <text evidence="1">Belongs to the helicase family. RecQ subfamily.</text>
</comment>
<dbReference type="OrthoDB" id="5987011at2759"/>
<comment type="catalytic activity">
    <reaction evidence="4">
        <text>Couples ATP hydrolysis with the unwinding of duplex DNA by translocating in the 3'-5' direction.</text>
        <dbReference type="EC" id="5.6.2.4"/>
    </reaction>
</comment>
<evidence type="ECO:0000256" key="3">
    <source>
        <dbReference type="ARBA" id="ARBA00023235"/>
    </source>
</evidence>
<dbReference type="Gene3D" id="3.40.50.300">
    <property type="entry name" value="P-loop containing nucleotide triphosphate hydrolases"/>
    <property type="match status" value="2"/>
</dbReference>
<evidence type="ECO:0000256" key="1">
    <source>
        <dbReference type="ARBA" id="ARBA00005446"/>
    </source>
</evidence>
<dbReference type="Proteomes" id="UP001152795">
    <property type="component" value="Unassembled WGS sequence"/>
</dbReference>
<dbReference type="PANTHER" id="PTHR13710:SF105">
    <property type="entry name" value="ATP-DEPENDENT DNA HELICASE Q1"/>
    <property type="match status" value="1"/>
</dbReference>
<dbReference type="Pfam" id="PF00271">
    <property type="entry name" value="Helicase_C"/>
    <property type="match status" value="1"/>
</dbReference>
<evidence type="ECO:0000256" key="2">
    <source>
        <dbReference type="ARBA" id="ARBA00023125"/>
    </source>
</evidence>
<evidence type="ECO:0000313" key="9">
    <source>
        <dbReference type="Proteomes" id="UP001152795"/>
    </source>
</evidence>
<dbReference type="GO" id="GO:0005737">
    <property type="term" value="C:cytoplasm"/>
    <property type="evidence" value="ECO:0007669"/>
    <property type="project" value="TreeGrafter"/>
</dbReference>
<dbReference type="PROSITE" id="PS51194">
    <property type="entry name" value="HELICASE_CTER"/>
    <property type="match status" value="1"/>
</dbReference>
<accession>A0A7D9EPD0</accession>
<dbReference type="GO" id="GO:0009378">
    <property type="term" value="F:four-way junction helicase activity"/>
    <property type="evidence" value="ECO:0007669"/>
    <property type="project" value="TreeGrafter"/>
</dbReference>
<dbReference type="GO" id="GO:0043138">
    <property type="term" value="F:3'-5' DNA helicase activity"/>
    <property type="evidence" value="ECO:0007669"/>
    <property type="project" value="UniProtKB-EC"/>
</dbReference>
<dbReference type="PANTHER" id="PTHR13710">
    <property type="entry name" value="DNA HELICASE RECQ FAMILY MEMBER"/>
    <property type="match status" value="1"/>
</dbReference>
<dbReference type="InterPro" id="IPR001650">
    <property type="entry name" value="Helicase_C-like"/>
</dbReference>
<keyword evidence="2" id="KW-0238">DNA-binding</keyword>
<proteinExistence type="inferred from homology"/>
<keyword evidence="9" id="KW-1185">Reference proteome</keyword>
<feature type="domain" description="Helicase C-terminal" evidence="7">
    <location>
        <begin position="159"/>
        <end position="308"/>
    </location>
</feature>
<dbReference type="GO" id="GO:0003677">
    <property type="term" value="F:DNA binding"/>
    <property type="evidence" value="ECO:0007669"/>
    <property type="project" value="UniProtKB-KW"/>
</dbReference>
<dbReference type="EC" id="5.6.2.4" evidence="5"/>
<dbReference type="InterPro" id="IPR027417">
    <property type="entry name" value="P-loop_NTPase"/>
</dbReference>
<gene>
    <name evidence="8" type="ORF">PACLA_8A018461</name>
</gene>
<evidence type="ECO:0000256" key="5">
    <source>
        <dbReference type="ARBA" id="ARBA00034808"/>
    </source>
</evidence>
<comment type="caution">
    <text evidence="8">The sequence shown here is derived from an EMBL/GenBank/DDBJ whole genome shotgun (WGS) entry which is preliminary data.</text>
</comment>
<evidence type="ECO:0000256" key="6">
    <source>
        <dbReference type="ARBA" id="ARBA00044566"/>
    </source>
</evidence>
<keyword evidence="3" id="KW-0413">Isomerase</keyword>
<name>A0A7D9EPD0_PARCT</name>
<sequence>MAMNCKKIAQAMEPNAIVLASDRDTHQVVFASAEQVLSKTFTEILKDRSSRLHNALDLVVVDESYTVLRCGQRKGLKKCVCKNAKSFRAAYGDLSILRSLCKEGTPVLALTGTADNHTREVIMCDLVINSDVLEVFLSPNRTNLRINVIKTTKKDALSNLDWLVELCHRKQSETPKTILFCHTMKDVATVTNYLMLKLGSSAYSPPTSRESEDCLIGIYHSMSWDNYNYKDRIVSQLKSNWKVRLVVATTALSMGVNFPGIRYIINWGPARNLLDHHQEAGRAGRDDKKTQILWLFTMDNSKLTVRTK</sequence>
<dbReference type="SMART" id="SM00490">
    <property type="entry name" value="HELICc"/>
    <property type="match status" value="1"/>
</dbReference>
<dbReference type="SUPFAM" id="SSF52540">
    <property type="entry name" value="P-loop containing nucleoside triphosphate hydrolases"/>
    <property type="match status" value="1"/>
</dbReference>
<dbReference type="GO" id="GO:0005694">
    <property type="term" value="C:chromosome"/>
    <property type="evidence" value="ECO:0007669"/>
    <property type="project" value="TreeGrafter"/>
</dbReference>
<dbReference type="AlphaFoldDB" id="A0A7D9EPD0"/>
<evidence type="ECO:0000256" key="4">
    <source>
        <dbReference type="ARBA" id="ARBA00034617"/>
    </source>
</evidence>
<dbReference type="EMBL" id="CACRXK020008185">
    <property type="protein sequence ID" value="CAB4014176.1"/>
    <property type="molecule type" value="Genomic_DNA"/>
</dbReference>
<reference evidence="8" key="1">
    <citation type="submission" date="2020-04" db="EMBL/GenBank/DDBJ databases">
        <authorList>
            <person name="Alioto T."/>
            <person name="Alioto T."/>
            <person name="Gomez Garrido J."/>
        </authorList>
    </citation>
    <scope>NUCLEOTIDE SEQUENCE</scope>
    <source>
        <strain evidence="8">A484AB</strain>
    </source>
</reference>
<evidence type="ECO:0000259" key="7">
    <source>
        <dbReference type="PROSITE" id="PS51194"/>
    </source>
</evidence>
<dbReference type="GO" id="GO:0000724">
    <property type="term" value="P:double-strand break repair via homologous recombination"/>
    <property type="evidence" value="ECO:0007669"/>
    <property type="project" value="TreeGrafter"/>
</dbReference>
<organism evidence="8 9">
    <name type="scientific">Paramuricea clavata</name>
    <name type="common">Red gorgonian</name>
    <name type="synonym">Violescent sea-whip</name>
    <dbReference type="NCBI Taxonomy" id="317549"/>
    <lineage>
        <taxon>Eukaryota</taxon>
        <taxon>Metazoa</taxon>
        <taxon>Cnidaria</taxon>
        <taxon>Anthozoa</taxon>
        <taxon>Octocorallia</taxon>
        <taxon>Malacalcyonacea</taxon>
        <taxon>Plexauridae</taxon>
        <taxon>Paramuricea</taxon>
    </lineage>
</organism>
<protein>
    <recommendedName>
        <fullName evidence="5">DNA 3'-5' helicase</fullName>
        <ecNumber evidence="5">5.6.2.4</ecNumber>
    </recommendedName>
    <alternativeName>
        <fullName evidence="6">DNA 3'-5' helicase Q1</fullName>
    </alternativeName>
</protein>